<dbReference type="Gene3D" id="3.40.50.2000">
    <property type="entry name" value="Glycogen Phosphorylase B"/>
    <property type="match status" value="2"/>
</dbReference>
<evidence type="ECO:0000313" key="3">
    <source>
        <dbReference type="EMBL" id="MPL90016.1"/>
    </source>
</evidence>
<dbReference type="AlphaFoldDB" id="A0A644VF95"/>
<gene>
    <name evidence="3" type="primary">mshA_34</name>
    <name evidence="3" type="ORF">SDC9_36061</name>
</gene>
<dbReference type="GO" id="GO:0102710">
    <property type="term" value="F:D-inositol-3-phosphate glycosyltransferase activity"/>
    <property type="evidence" value="ECO:0007669"/>
    <property type="project" value="UniProtKB-EC"/>
</dbReference>
<reference evidence="3" key="1">
    <citation type="submission" date="2019-08" db="EMBL/GenBank/DDBJ databases">
        <authorList>
            <person name="Kucharzyk K."/>
            <person name="Murdoch R.W."/>
            <person name="Higgins S."/>
            <person name="Loffler F."/>
        </authorList>
    </citation>
    <scope>NUCLEOTIDE SEQUENCE</scope>
</reference>
<evidence type="ECO:0000259" key="2">
    <source>
        <dbReference type="Pfam" id="PF13439"/>
    </source>
</evidence>
<accession>A0A644VF95</accession>
<dbReference type="PANTHER" id="PTHR12526">
    <property type="entry name" value="GLYCOSYLTRANSFERASE"/>
    <property type="match status" value="1"/>
</dbReference>
<sequence>MKLLQVSSTLNTSAIGRIAEEIGQMAMKRGHESYVAYSDIGAGGSKSKILKVGNKLDFYTHAFKTRVFDLHGYGSKSFTKKLIREIERINPDVIGIHNVHGYYLNMQILFDYLKAANKPVVYTLHDCWSFTGHCSYFDFVDCDRWKTGCFDCPSKKAYPASWFIDRSKQNFAEKRMIFNGVENLTLVTPSDWLAKLVSQSFLSGYPLKVINNGVNTDVFRPVIQSGVRKKYGIGDKKMILGVAYIWSHRKGLDEFIKLSRLLTSEYLIFLVGLKAEQISQLPDNCRGIARTENVEELAGLYSAADVFVNPTWQDNFPTTNLEALACGTPVITYNTGGSPEAIDQDTGLVVDKGDVEGLKRAIEQIVNSDREDYRKACRERALNFYKKEDRNADYIDLYEKMLAGKTGRN</sequence>
<keyword evidence="3" id="KW-0808">Transferase</keyword>
<dbReference type="InterPro" id="IPR001296">
    <property type="entry name" value="Glyco_trans_1"/>
</dbReference>
<dbReference type="EC" id="2.4.1.250" evidence="3"/>
<proteinExistence type="predicted"/>
<dbReference type="Pfam" id="PF00534">
    <property type="entry name" value="Glycos_transf_1"/>
    <property type="match status" value="1"/>
</dbReference>
<dbReference type="PANTHER" id="PTHR12526:SF637">
    <property type="entry name" value="GLYCOSYLTRANSFERASE EPSF-RELATED"/>
    <property type="match status" value="1"/>
</dbReference>
<dbReference type="Pfam" id="PF13439">
    <property type="entry name" value="Glyco_transf_4"/>
    <property type="match status" value="1"/>
</dbReference>
<dbReference type="InterPro" id="IPR028098">
    <property type="entry name" value="Glyco_trans_4-like_N"/>
</dbReference>
<dbReference type="EMBL" id="VSSQ01000292">
    <property type="protein sequence ID" value="MPL90016.1"/>
    <property type="molecule type" value="Genomic_DNA"/>
</dbReference>
<evidence type="ECO:0000259" key="1">
    <source>
        <dbReference type="Pfam" id="PF00534"/>
    </source>
</evidence>
<name>A0A644VF95_9ZZZZ</name>
<comment type="caution">
    <text evidence="3">The sequence shown here is derived from an EMBL/GenBank/DDBJ whole genome shotgun (WGS) entry which is preliminary data.</text>
</comment>
<protein>
    <submittedName>
        <fullName evidence="3">D-inositol-3-phosphate glycosyltransferase</fullName>
        <ecNumber evidence="3">2.4.1.250</ecNumber>
    </submittedName>
</protein>
<organism evidence="3">
    <name type="scientific">bioreactor metagenome</name>
    <dbReference type="NCBI Taxonomy" id="1076179"/>
    <lineage>
        <taxon>unclassified sequences</taxon>
        <taxon>metagenomes</taxon>
        <taxon>ecological metagenomes</taxon>
    </lineage>
</organism>
<feature type="domain" description="Glycosyl transferase family 1" evidence="1">
    <location>
        <begin position="228"/>
        <end position="381"/>
    </location>
</feature>
<keyword evidence="3" id="KW-0328">Glycosyltransferase</keyword>
<dbReference type="SUPFAM" id="SSF53756">
    <property type="entry name" value="UDP-Glycosyltransferase/glycogen phosphorylase"/>
    <property type="match status" value="1"/>
</dbReference>
<feature type="domain" description="Glycosyltransferase subfamily 4-like N-terminal" evidence="2">
    <location>
        <begin position="16"/>
        <end position="217"/>
    </location>
</feature>